<dbReference type="SUPFAM" id="SSF55961">
    <property type="entry name" value="Bet v1-like"/>
    <property type="match status" value="1"/>
</dbReference>
<dbReference type="InterPro" id="IPR017941">
    <property type="entry name" value="Rieske_2Fe-2S"/>
</dbReference>
<dbReference type="EnsemblPlants" id="QL01p008558:mrna">
    <property type="protein sequence ID" value="QL01p008558:mrna"/>
    <property type="gene ID" value="QL01p008558"/>
</dbReference>
<evidence type="ECO:0000256" key="9">
    <source>
        <dbReference type="ARBA" id="ARBA00022989"/>
    </source>
</evidence>
<accession>A0A7N2KLG3</accession>
<dbReference type="InterPro" id="IPR036922">
    <property type="entry name" value="Rieske_2Fe-2S_sf"/>
</dbReference>
<dbReference type="GO" id="GO:0051537">
    <property type="term" value="F:2 iron, 2 sulfur cluster binding"/>
    <property type="evidence" value="ECO:0007669"/>
    <property type="project" value="UniProtKB-KW"/>
</dbReference>
<keyword evidence="10" id="KW-0560">Oxidoreductase</keyword>
<keyword evidence="5" id="KW-0812">Transmembrane</keyword>
<evidence type="ECO:0000256" key="6">
    <source>
        <dbReference type="ARBA" id="ARBA00022714"/>
    </source>
</evidence>
<keyword evidence="13" id="KW-0472">Membrane</keyword>
<dbReference type="InParanoid" id="A0A7N2KLG3"/>
<evidence type="ECO:0000259" key="14">
    <source>
        <dbReference type="PROSITE" id="PS51296"/>
    </source>
</evidence>
<keyword evidence="8" id="KW-0809">Transit peptide</keyword>
<keyword evidence="12" id="KW-0411">Iron-sulfur</keyword>
<proteinExistence type="predicted"/>
<dbReference type="GO" id="GO:0010277">
    <property type="term" value="F:chlorophyllide a oxygenase activity"/>
    <property type="evidence" value="ECO:0007669"/>
    <property type="project" value="InterPro"/>
</dbReference>
<evidence type="ECO:0000256" key="8">
    <source>
        <dbReference type="ARBA" id="ARBA00022946"/>
    </source>
</evidence>
<dbReference type="Gramene" id="QL01p008558:mrna">
    <property type="protein sequence ID" value="QL01p008558:mrna"/>
    <property type="gene ID" value="QL01p008558"/>
</dbReference>
<dbReference type="OMA" id="EPPCRLE"/>
<dbReference type="Gene3D" id="2.102.10.10">
    <property type="entry name" value="Rieske [2Fe-2S] iron-sulphur domain"/>
    <property type="match status" value="1"/>
</dbReference>
<dbReference type="PROSITE" id="PS51296">
    <property type="entry name" value="RIESKE"/>
    <property type="match status" value="1"/>
</dbReference>
<evidence type="ECO:0000256" key="1">
    <source>
        <dbReference type="ARBA" id="ARBA00004229"/>
    </source>
</evidence>
<keyword evidence="9" id="KW-1133">Transmembrane helix</keyword>
<evidence type="ECO:0000256" key="13">
    <source>
        <dbReference type="ARBA" id="ARBA00023136"/>
    </source>
</evidence>
<keyword evidence="7" id="KW-0479">Metal-binding</keyword>
<sequence>MEALGASSVPSFHIRTTLDKTKLRKPMFLNFHFNQIPSLSFSLFHRKQSKFKVRNLIGIHNGALLCQSLTWTRGGHMQKRCPHRLAPLSDERIDNWGRLQCAYHGWCFNGSGNCKFIPQAPPNGPKVHAAKKACVAAYPSTVQNNIVWFWQNSDPRYKDILVEKKPPYIPEIDDPSYTNLMGNRDIHNGYEVLIENLMDPAHVPYAHHGVKEILPSKNTKADREGCTPIEFKIEKLNGNGFNIVQFQEWSRCTFIAPYLVYASLKPEDQANGSESSAGTRKDTSVQKEFFFKNFCIPVSPGSSRLIWSFSRNYGHWINKVVPQWIFHMEQNLVIDSDLYLLHIEVTPISLCGKWLNKYAGGQFDWRGKYSGVLPPTPPREQLMDRYWSHLVNCTSCSAVYKGFNVLEVVLRVVSVASIAIVVAAKQGTISAVVRTTMVLMSVLFYASSRWLARFIYRNFHYQDYDHAFH</sequence>
<dbReference type="Gene3D" id="3.90.380.10">
    <property type="entry name" value="Naphthalene 1,2-dioxygenase Alpha Subunit, Chain A, domain 1"/>
    <property type="match status" value="1"/>
</dbReference>
<dbReference type="GO" id="GO:0046872">
    <property type="term" value="F:metal ion binding"/>
    <property type="evidence" value="ECO:0007669"/>
    <property type="project" value="UniProtKB-KW"/>
</dbReference>
<organism evidence="15 16">
    <name type="scientific">Quercus lobata</name>
    <name type="common">Valley oak</name>
    <dbReference type="NCBI Taxonomy" id="97700"/>
    <lineage>
        <taxon>Eukaryota</taxon>
        <taxon>Viridiplantae</taxon>
        <taxon>Streptophyta</taxon>
        <taxon>Embryophyta</taxon>
        <taxon>Tracheophyta</taxon>
        <taxon>Spermatophyta</taxon>
        <taxon>Magnoliopsida</taxon>
        <taxon>eudicotyledons</taxon>
        <taxon>Gunneridae</taxon>
        <taxon>Pentapetalae</taxon>
        <taxon>rosids</taxon>
        <taxon>fabids</taxon>
        <taxon>Fagales</taxon>
        <taxon>Fagaceae</taxon>
        <taxon>Quercus</taxon>
    </lineage>
</organism>
<evidence type="ECO:0000256" key="12">
    <source>
        <dbReference type="ARBA" id="ARBA00023014"/>
    </source>
</evidence>
<dbReference type="SUPFAM" id="SSF50022">
    <property type="entry name" value="ISP domain"/>
    <property type="match status" value="1"/>
</dbReference>
<evidence type="ECO:0000256" key="7">
    <source>
        <dbReference type="ARBA" id="ARBA00022723"/>
    </source>
</evidence>
<evidence type="ECO:0000313" key="16">
    <source>
        <dbReference type="Proteomes" id="UP000594261"/>
    </source>
</evidence>
<evidence type="ECO:0000256" key="10">
    <source>
        <dbReference type="ARBA" id="ARBA00023002"/>
    </source>
</evidence>
<evidence type="ECO:0000256" key="11">
    <source>
        <dbReference type="ARBA" id="ARBA00023004"/>
    </source>
</evidence>
<dbReference type="PANTHER" id="PTHR21266">
    <property type="entry name" value="IRON-SULFUR DOMAIN CONTAINING PROTEIN"/>
    <property type="match status" value="1"/>
</dbReference>
<reference evidence="15 16" key="1">
    <citation type="journal article" date="2016" name="G3 (Bethesda)">
        <title>First Draft Assembly and Annotation of the Genome of a California Endemic Oak Quercus lobata Nee (Fagaceae).</title>
        <authorList>
            <person name="Sork V.L."/>
            <person name="Fitz-Gibbon S.T."/>
            <person name="Puiu D."/>
            <person name="Crepeau M."/>
            <person name="Gugger P.F."/>
            <person name="Sherman R."/>
            <person name="Stevens K."/>
            <person name="Langley C.H."/>
            <person name="Pellegrini M."/>
            <person name="Salzberg S.L."/>
        </authorList>
    </citation>
    <scope>NUCLEOTIDE SEQUENCE [LARGE SCALE GENOMIC DNA]</scope>
    <source>
        <strain evidence="15 16">cv. SW786</strain>
    </source>
</reference>
<feature type="domain" description="Rieske" evidence="14">
    <location>
        <begin position="77"/>
        <end position="149"/>
    </location>
</feature>
<comment type="subcellular location">
    <subcellularLocation>
        <location evidence="2">Membrane</location>
    </subcellularLocation>
    <subcellularLocation>
        <location evidence="1">Plastid</location>
        <location evidence="1">Chloroplast</location>
    </subcellularLocation>
</comment>
<dbReference type="Pfam" id="PF00355">
    <property type="entry name" value="Rieske"/>
    <property type="match status" value="1"/>
</dbReference>
<dbReference type="AlphaFoldDB" id="A0A7N2KLG3"/>
<protein>
    <recommendedName>
        <fullName evidence="14">Rieske domain-containing protein</fullName>
    </recommendedName>
</protein>
<reference evidence="15" key="2">
    <citation type="submission" date="2021-01" db="UniProtKB">
        <authorList>
            <consortium name="EnsemblPlants"/>
        </authorList>
    </citation>
    <scope>IDENTIFICATION</scope>
</reference>
<dbReference type="Proteomes" id="UP000594261">
    <property type="component" value="Chromosome 1"/>
</dbReference>
<dbReference type="PANTHER" id="PTHR21266:SF32">
    <property type="entry name" value="CHOLESTEROL 7-DESATURASE NVD"/>
    <property type="match status" value="1"/>
</dbReference>
<dbReference type="EMBL" id="LRBV02000001">
    <property type="status" value="NOT_ANNOTATED_CDS"/>
    <property type="molecule type" value="Genomic_DNA"/>
</dbReference>
<evidence type="ECO:0000256" key="2">
    <source>
        <dbReference type="ARBA" id="ARBA00004370"/>
    </source>
</evidence>
<keyword evidence="3" id="KW-0150">Chloroplast</keyword>
<dbReference type="Pfam" id="PF08417">
    <property type="entry name" value="PaO"/>
    <property type="match status" value="1"/>
</dbReference>
<keyword evidence="16" id="KW-1185">Reference proteome</keyword>
<dbReference type="InterPro" id="IPR050584">
    <property type="entry name" value="Cholesterol_7-desaturase"/>
</dbReference>
<evidence type="ECO:0000313" key="15">
    <source>
        <dbReference type="EnsemblPlants" id="QL01p008558:mrna"/>
    </source>
</evidence>
<evidence type="ECO:0000256" key="3">
    <source>
        <dbReference type="ARBA" id="ARBA00022528"/>
    </source>
</evidence>
<name>A0A7N2KLG3_QUELO</name>
<evidence type="ECO:0000256" key="5">
    <source>
        <dbReference type="ARBA" id="ARBA00022692"/>
    </source>
</evidence>
<keyword evidence="11" id="KW-0408">Iron</keyword>
<dbReference type="GO" id="GO:0009507">
    <property type="term" value="C:chloroplast"/>
    <property type="evidence" value="ECO:0007669"/>
    <property type="project" value="UniProtKB-SubCell"/>
</dbReference>
<keyword evidence="4" id="KW-0934">Plastid</keyword>
<dbReference type="FunCoup" id="A0A7N2KLG3">
    <property type="interactions" value="1066"/>
</dbReference>
<dbReference type="InterPro" id="IPR013626">
    <property type="entry name" value="PaO"/>
</dbReference>
<evidence type="ECO:0000256" key="4">
    <source>
        <dbReference type="ARBA" id="ARBA00022640"/>
    </source>
</evidence>
<keyword evidence="6" id="KW-0001">2Fe-2S</keyword>
<dbReference type="GO" id="GO:0016020">
    <property type="term" value="C:membrane"/>
    <property type="evidence" value="ECO:0007669"/>
    <property type="project" value="UniProtKB-SubCell"/>
</dbReference>